<dbReference type="STRING" id="6669.E9GB14"/>
<dbReference type="InParanoid" id="E9GB14"/>
<feature type="transmembrane region" description="Helical" evidence="10">
    <location>
        <begin position="287"/>
        <end position="307"/>
    </location>
</feature>
<evidence type="ECO:0000256" key="8">
    <source>
        <dbReference type="ARBA" id="ARBA00023170"/>
    </source>
</evidence>
<evidence type="ECO:0000256" key="7">
    <source>
        <dbReference type="ARBA" id="ARBA00023136"/>
    </source>
</evidence>
<proteinExistence type="inferred from homology"/>
<dbReference type="OrthoDB" id="10044919at2759"/>
<dbReference type="SUPFAM" id="SSF81321">
    <property type="entry name" value="Family A G protein-coupled receptor-like"/>
    <property type="match status" value="1"/>
</dbReference>
<evidence type="ECO:0000313" key="13">
    <source>
        <dbReference type="Proteomes" id="UP000000305"/>
    </source>
</evidence>
<dbReference type="KEGG" id="dpx:DAPPUDRAFT_240171"/>
<dbReference type="GO" id="GO:0005886">
    <property type="term" value="C:plasma membrane"/>
    <property type="evidence" value="ECO:0007669"/>
    <property type="project" value="UniProtKB-SubCell"/>
</dbReference>
<evidence type="ECO:0000256" key="9">
    <source>
        <dbReference type="ARBA" id="ARBA00023224"/>
    </source>
</evidence>
<gene>
    <name evidence="12" type="ORF">DAPPUDRAFT_240171</name>
</gene>
<evidence type="ECO:0000256" key="2">
    <source>
        <dbReference type="ARBA" id="ARBA00010663"/>
    </source>
</evidence>
<evidence type="ECO:0000256" key="3">
    <source>
        <dbReference type="ARBA" id="ARBA00022475"/>
    </source>
</evidence>
<evidence type="ECO:0000256" key="1">
    <source>
        <dbReference type="ARBA" id="ARBA00004651"/>
    </source>
</evidence>
<evidence type="ECO:0000256" key="6">
    <source>
        <dbReference type="ARBA" id="ARBA00023040"/>
    </source>
</evidence>
<reference evidence="12 13" key="1">
    <citation type="journal article" date="2011" name="Science">
        <title>The ecoresponsive genome of Daphnia pulex.</title>
        <authorList>
            <person name="Colbourne J.K."/>
            <person name="Pfrender M.E."/>
            <person name="Gilbert D."/>
            <person name="Thomas W.K."/>
            <person name="Tucker A."/>
            <person name="Oakley T.H."/>
            <person name="Tokishita S."/>
            <person name="Aerts A."/>
            <person name="Arnold G.J."/>
            <person name="Basu M.K."/>
            <person name="Bauer D.J."/>
            <person name="Caceres C.E."/>
            <person name="Carmel L."/>
            <person name="Casola C."/>
            <person name="Choi J.H."/>
            <person name="Detter J.C."/>
            <person name="Dong Q."/>
            <person name="Dusheyko S."/>
            <person name="Eads B.D."/>
            <person name="Frohlich T."/>
            <person name="Geiler-Samerotte K.A."/>
            <person name="Gerlach D."/>
            <person name="Hatcher P."/>
            <person name="Jogdeo S."/>
            <person name="Krijgsveld J."/>
            <person name="Kriventseva E.V."/>
            <person name="Kultz D."/>
            <person name="Laforsch C."/>
            <person name="Lindquist E."/>
            <person name="Lopez J."/>
            <person name="Manak J.R."/>
            <person name="Muller J."/>
            <person name="Pangilinan J."/>
            <person name="Patwardhan R.P."/>
            <person name="Pitluck S."/>
            <person name="Pritham E.J."/>
            <person name="Rechtsteiner A."/>
            <person name="Rho M."/>
            <person name="Rogozin I.B."/>
            <person name="Sakarya O."/>
            <person name="Salamov A."/>
            <person name="Schaack S."/>
            <person name="Shapiro H."/>
            <person name="Shiga Y."/>
            <person name="Skalitzky C."/>
            <person name="Smith Z."/>
            <person name="Souvorov A."/>
            <person name="Sung W."/>
            <person name="Tang Z."/>
            <person name="Tsuchiya D."/>
            <person name="Tu H."/>
            <person name="Vos H."/>
            <person name="Wang M."/>
            <person name="Wolf Y.I."/>
            <person name="Yamagata H."/>
            <person name="Yamada T."/>
            <person name="Ye Y."/>
            <person name="Shaw J.R."/>
            <person name="Andrews J."/>
            <person name="Crease T.J."/>
            <person name="Tang H."/>
            <person name="Lucas S.M."/>
            <person name="Robertson H.M."/>
            <person name="Bork P."/>
            <person name="Koonin E.V."/>
            <person name="Zdobnov E.M."/>
            <person name="Grigoriev I.V."/>
            <person name="Lynch M."/>
            <person name="Boore J.L."/>
        </authorList>
    </citation>
    <scope>NUCLEOTIDE SEQUENCE [LARGE SCALE GENOMIC DNA]</scope>
</reference>
<dbReference type="GO" id="GO:0004930">
    <property type="term" value="F:G protein-coupled receptor activity"/>
    <property type="evidence" value="ECO:0007669"/>
    <property type="project" value="UniProtKB-KW"/>
</dbReference>
<dbReference type="eggNOG" id="KOG3656">
    <property type="taxonomic scope" value="Eukaryota"/>
</dbReference>
<dbReference type="InterPro" id="IPR017452">
    <property type="entry name" value="GPCR_Rhodpsn_7TM"/>
</dbReference>
<sequence>MEFVADGADNCSHLNSASDRMMMAILQNGHHINTSAADANDLAIYNDIFLSRSSLGLRRFSGVMTIFIIVMGVLGNALTIAALIKCPKIRNLTVAFITSLCVADFSFCVMVMPFTAYRFLNDRNYFGDEDVMCISTFVMIAYPHWYKRIYTRRSVAGMVAFAWIFSISTLMPTLSGRWGKFGFDTCLGSCSIVGSKGPKTTLFLIGFLTPCLAIVICYAGIFWTVNKSRTRVQGHGGTTAAAPGRTGSDWRLTKMILIIFVSFIVCYLPTAIIKIVDKEVKRADAHVISYVLIYFSACINPIIYVTMNRQFRQAYKDVLFCTGWTTETKHFTNSASGRHYLYNL</sequence>
<protein>
    <recommendedName>
        <fullName evidence="11">G-protein coupled receptors family 1 profile domain-containing protein</fullName>
    </recommendedName>
</protein>
<dbReference type="HOGENOM" id="CLU_009579_3_10_1"/>
<dbReference type="GO" id="GO:0007186">
    <property type="term" value="P:G protein-coupled receptor signaling pathway"/>
    <property type="evidence" value="ECO:0000318"/>
    <property type="project" value="GO_Central"/>
</dbReference>
<dbReference type="PANTHER" id="PTHR24228:SF63">
    <property type="entry name" value="G-PROTEIN COUPLED RECEPTOR MOODY"/>
    <property type="match status" value="1"/>
</dbReference>
<keyword evidence="6" id="KW-0297">G-protein coupled receptor</keyword>
<dbReference type="PANTHER" id="PTHR24228">
    <property type="entry name" value="B2 BRADYKININ RECEPTOR/ANGIOTENSIN II RECEPTOR"/>
    <property type="match status" value="1"/>
</dbReference>
<dbReference type="EMBL" id="GL732537">
    <property type="protein sequence ID" value="EFX83449.1"/>
    <property type="molecule type" value="Genomic_DNA"/>
</dbReference>
<dbReference type="AlphaFoldDB" id="E9GB14"/>
<keyword evidence="13" id="KW-1185">Reference proteome</keyword>
<keyword evidence="9" id="KW-0807">Transducer</keyword>
<keyword evidence="7 10" id="KW-0472">Membrane</keyword>
<feature type="transmembrane region" description="Helical" evidence="10">
    <location>
        <begin position="202"/>
        <end position="225"/>
    </location>
</feature>
<keyword evidence="4 10" id="KW-0812">Transmembrane</keyword>
<name>E9GB14_DAPPU</name>
<keyword evidence="3" id="KW-1003">Cell membrane</keyword>
<dbReference type="PRINTS" id="PR00237">
    <property type="entry name" value="GPCRRHODOPSN"/>
</dbReference>
<organism evidence="12 13">
    <name type="scientific">Daphnia pulex</name>
    <name type="common">Water flea</name>
    <dbReference type="NCBI Taxonomy" id="6669"/>
    <lineage>
        <taxon>Eukaryota</taxon>
        <taxon>Metazoa</taxon>
        <taxon>Ecdysozoa</taxon>
        <taxon>Arthropoda</taxon>
        <taxon>Crustacea</taxon>
        <taxon>Branchiopoda</taxon>
        <taxon>Diplostraca</taxon>
        <taxon>Cladocera</taxon>
        <taxon>Anomopoda</taxon>
        <taxon>Daphniidae</taxon>
        <taxon>Daphnia</taxon>
    </lineage>
</organism>
<feature type="transmembrane region" description="Helical" evidence="10">
    <location>
        <begin position="155"/>
        <end position="174"/>
    </location>
</feature>
<comment type="subcellular location">
    <subcellularLocation>
        <location evidence="1">Cell membrane</location>
        <topology evidence="1">Multi-pass membrane protein</topology>
    </subcellularLocation>
</comment>
<dbReference type="PROSITE" id="PS50262">
    <property type="entry name" value="G_PROTEIN_RECEP_F1_2"/>
    <property type="match status" value="2"/>
</dbReference>
<dbReference type="InterPro" id="IPR000276">
    <property type="entry name" value="GPCR_Rhodpsn"/>
</dbReference>
<evidence type="ECO:0000259" key="11">
    <source>
        <dbReference type="PROSITE" id="PS50262"/>
    </source>
</evidence>
<evidence type="ECO:0000313" key="12">
    <source>
        <dbReference type="EMBL" id="EFX83449.1"/>
    </source>
</evidence>
<dbReference type="OMA" id="FDEDICF"/>
<evidence type="ECO:0000256" key="10">
    <source>
        <dbReference type="SAM" id="Phobius"/>
    </source>
</evidence>
<dbReference type="Gene3D" id="1.20.1070.10">
    <property type="entry name" value="Rhodopsin 7-helix transmembrane proteins"/>
    <property type="match status" value="1"/>
</dbReference>
<feature type="domain" description="G-protein coupled receptors family 1 profile" evidence="11">
    <location>
        <begin position="75"/>
        <end position="127"/>
    </location>
</feature>
<feature type="transmembrane region" description="Helical" evidence="10">
    <location>
        <begin position="96"/>
        <end position="119"/>
    </location>
</feature>
<dbReference type="Pfam" id="PF00001">
    <property type="entry name" value="7tm_1"/>
    <property type="match status" value="2"/>
</dbReference>
<feature type="domain" description="G-protein coupled receptors family 1 profile" evidence="11">
    <location>
        <begin position="131"/>
        <end position="304"/>
    </location>
</feature>
<comment type="similarity">
    <text evidence="2">Belongs to the G-protein coupled receptor 1 family.</text>
</comment>
<feature type="transmembrane region" description="Helical" evidence="10">
    <location>
        <begin position="255"/>
        <end position="275"/>
    </location>
</feature>
<feature type="transmembrane region" description="Helical" evidence="10">
    <location>
        <begin position="60"/>
        <end position="84"/>
    </location>
</feature>
<dbReference type="Proteomes" id="UP000000305">
    <property type="component" value="Unassembled WGS sequence"/>
</dbReference>
<evidence type="ECO:0000256" key="4">
    <source>
        <dbReference type="ARBA" id="ARBA00022692"/>
    </source>
</evidence>
<evidence type="ECO:0000256" key="5">
    <source>
        <dbReference type="ARBA" id="ARBA00022989"/>
    </source>
</evidence>
<keyword evidence="5 10" id="KW-1133">Transmembrane helix</keyword>
<keyword evidence="8" id="KW-0675">Receptor</keyword>
<dbReference type="SMART" id="SM01381">
    <property type="entry name" value="7TM_GPCR_Srsx"/>
    <property type="match status" value="1"/>
</dbReference>
<accession>E9GB14</accession>